<dbReference type="Gene3D" id="2.60.200.40">
    <property type="match status" value="1"/>
</dbReference>
<comment type="similarity">
    <text evidence="3 13">Belongs to the eukaryotic diacylglycerol kinase family.</text>
</comment>
<dbReference type="InterPro" id="IPR036770">
    <property type="entry name" value="Ankyrin_rpt-contain_sf"/>
</dbReference>
<evidence type="ECO:0000256" key="8">
    <source>
        <dbReference type="ARBA" id="ARBA00022777"/>
    </source>
</evidence>
<keyword evidence="17" id="KW-1185">Reference proteome</keyword>
<dbReference type="Pfam" id="PF00781">
    <property type="entry name" value="DAGK_cat"/>
    <property type="match status" value="1"/>
</dbReference>
<evidence type="ECO:0000256" key="4">
    <source>
        <dbReference type="ARBA" id="ARBA00022483"/>
    </source>
</evidence>
<evidence type="ECO:0000256" key="6">
    <source>
        <dbReference type="ARBA" id="ARBA00022679"/>
    </source>
</evidence>
<feature type="domain" description="DAGKc" evidence="15">
    <location>
        <begin position="198"/>
        <end position="334"/>
    </location>
</feature>
<dbReference type="EMBL" id="CP092877">
    <property type="protein sequence ID" value="UYV77900.1"/>
    <property type="molecule type" value="Genomic_DNA"/>
</dbReference>
<dbReference type="CDD" id="cd20855">
    <property type="entry name" value="C1_DGK_typeIV_rpt2"/>
    <property type="match status" value="1"/>
</dbReference>
<dbReference type="Pfam" id="PF23578">
    <property type="entry name" value="DGKI"/>
    <property type="match status" value="1"/>
</dbReference>
<feature type="region of interest" description="Disordered" evidence="14">
    <location>
        <begin position="151"/>
        <end position="175"/>
    </location>
</feature>
<evidence type="ECO:0000256" key="14">
    <source>
        <dbReference type="SAM" id="MobiDB-lite"/>
    </source>
</evidence>
<keyword evidence="10" id="KW-0800">Toxin</keyword>
<evidence type="ECO:0000313" key="16">
    <source>
        <dbReference type="EMBL" id="UYV77900.1"/>
    </source>
</evidence>
<dbReference type="SUPFAM" id="SSF111331">
    <property type="entry name" value="NAD kinase/diacylglycerol kinase-like"/>
    <property type="match status" value="1"/>
</dbReference>
<evidence type="ECO:0000256" key="13">
    <source>
        <dbReference type="RuleBase" id="RU361128"/>
    </source>
</evidence>
<sequence length="864" mass="96035">MWVTSTSSADLCYMAENECLTRFPCKSTFKDVGVRQYREQTVIHHHWVHRRAQKGRCNQCGKNFQSKLPFGGKTSPEAYTPSVATITAEDVVVLKQDIVAISCSWCKTAYHNRESCFNLQRIGEQCHLGFHANLIVPPTWIVKLPRKGSFKSSLRRSPKKRASTKKKSKKEGSTPAALVGEKIDHTVRSFALKPIPSANSKPLLVFINPKSGGNQGAKLMQKFQWWLNPRQVFDLSLGGPIVGMELYKKVPNLRILACGGDGTVGWILSVLDQMGLSPTPPLAMLPLGTGNDLARSLGWGGGYTDEPISKILTTVEYGDIVQLDSNSSVGVRWDLRVSPNQEADLTLCEEGKPALPLNVVNNYFSLGVDAHIALEFHEAREAHPERFNSRLRNKMFYGTAGGKDLLQRKWKDLCSYVSLECDGQDLTPRLRELRVHSILFLNIPSYGGGTRPWGNAGTSLGPQKTDDGLIEVIGLTTYQLPFLQAGGHGSCLAQCRAARLVTTRTIPVQVDGEPCRLLPSRVELRLRNKANMVVAKSKFSYTVEVPCKRQHLVAESKCHLERGVFLPDKERATDRQTLEKLAFEVKKLSMETYETYHYDRDKLKDLAMPIGSLCFDQDTDLEGIRLQVDSLLQYNVTNFSIYSCVCGFWMWQEKANETESAKPLDWCFLDSCTAERFFRIDKAQEHLHYLVDICSEELYILDQDSTGAPSDEGGAVDHLSVPSSPVPGDELENNDGKWNQGLVKVDFKLTPWNGSDVVDAAHDGDLEAIVKLPRVNLPSLVAAPSHIMDIADTEKGWIPLHTAAANKRRTICCMLVSMGSSLTRTDKDGHTARDLALLAGDTELAAYLRSKFLFAISSISTLSL</sequence>
<organism evidence="16 17">
    <name type="scientific">Cordylochernes scorpioides</name>
    <dbReference type="NCBI Taxonomy" id="51811"/>
    <lineage>
        <taxon>Eukaryota</taxon>
        <taxon>Metazoa</taxon>
        <taxon>Ecdysozoa</taxon>
        <taxon>Arthropoda</taxon>
        <taxon>Chelicerata</taxon>
        <taxon>Arachnida</taxon>
        <taxon>Pseudoscorpiones</taxon>
        <taxon>Cheliferoidea</taxon>
        <taxon>Chernetidae</taxon>
        <taxon>Cordylochernes</taxon>
    </lineage>
</organism>
<evidence type="ECO:0000256" key="12">
    <source>
        <dbReference type="PROSITE-ProRule" id="PRU00023"/>
    </source>
</evidence>
<reference evidence="16 17" key="1">
    <citation type="submission" date="2022-01" db="EMBL/GenBank/DDBJ databases">
        <title>A chromosomal length assembly of Cordylochernes scorpioides.</title>
        <authorList>
            <person name="Zeh D."/>
            <person name="Zeh J."/>
        </authorList>
    </citation>
    <scope>NUCLEOTIDE SEQUENCE [LARGE SCALE GENOMIC DNA]</scope>
    <source>
        <strain evidence="16">IN4F17</strain>
        <tissue evidence="16">Whole Body</tissue>
    </source>
</reference>
<dbReference type="SMART" id="SM00046">
    <property type="entry name" value="DAGKc"/>
    <property type="match status" value="1"/>
</dbReference>
<evidence type="ECO:0000256" key="2">
    <source>
        <dbReference type="ARBA" id="ARBA00004175"/>
    </source>
</evidence>
<dbReference type="InterPro" id="IPR001206">
    <property type="entry name" value="Diacylglycerol_kinase_cat_dom"/>
</dbReference>
<dbReference type="PROSITE" id="PS50146">
    <property type="entry name" value="DAGK"/>
    <property type="match status" value="1"/>
</dbReference>
<comment type="catalytic activity">
    <reaction evidence="1 13">
        <text>a 1,2-diacyl-sn-glycerol + ATP = a 1,2-diacyl-sn-glycero-3-phosphate + ADP + H(+)</text>
        <dbReference type="Rhea" id="RHEA:10272"/>
        <dbReference type="ChEBI" id="CHEBI:15378"/>
        <dbReference type="ChEBI" id="CHEBI:17815"/>
        <dbReference type="ChEBI" id="CHEBI:30616"/>
        <dbReference type="ChEBI" id="CHEBI:58608"/>
        <dbReference type="ChEBI" id="CHEBI:456216"/>
        <dbReference type="EC" id="2.7.1.107"/>
    </reaction>
</comment>
<dbReference type="SUPFAM" id="SSF48403">
    <property type="entry name" value="Ankyrin repeat"/>
    <property type="match status" value="1"/>
</dbReference>
<evidence type="ECO:0000259" key="15">
    <source>
        <dbReference type="PROSITE" id="PS50146"/>
    </source>
</evidence>
<feature type="compositionally biased region" description="Basic residues" evidence="14">
    <location>
        <begin position="151"/>
        <end position="169"/>
    </location>
</feature>
<keyword evidence="7 13" id="KW-0547">Nucleotide-binding</keyword>
<comment type="subcellular location">
    <subcellularLocation>
        <location evidence="2">Target cell membrane</location>
    </subcellularLocation>
</comment>
<evidence type="ECO:0000256" key="9">
    <source>
        <dbReference type="ARBA" id="ARBA00022840"/>
    </source>
</evidence>
<dbReference type="Gene3D" id="1.25.40.20">
    <property type="entry name" value="Ankyrin repeat-containing domain"/>
    <property type="match status" value="1"/>
</dbReference>
<proteinExistence type="inferred from homology"/>
<dbReference type="EC" id="2.7.1.107" evidence="13"/>
<dbReference type="PANTHER" id="PTHR11255:SF80">
    <property type="entry name" value="EYE-SPECIFIC DIACYLGLYCEROL KINASE"/>
    <property type="match status" value="1"/>
</dbReference>
<feature type="repeat" description="ANK" evidence="12">
    <location>
        <begin position="795"/>
        <end position="827"/>
    </location>
</feature>
<gene>
    <name evidence="16" type="ORF">LAZ67_15002755</name>
</gene>
<keyword evidence="5" id="KW-1052">Target cell membrane</keyword>
<dbReference type="InterPro" id="IPR000756">
    <property type="entry name" value="Diacylglycerol_kin_accessory"/>
</dbReference>
<accession>A0ABY6LDZ2</accession>
<dbReference type="Proteomes" id="UP001235939">
    <property type="component" value="Chromosome 15"/>
</dbReference>
<evidence type="ECO:0000256" key="1">
    <source>
        <dbReference type="ARBA" id="ARBA00001383"/>
    </source>
</evidence>
<dbReference type="PROSITE" id="PS50088">
    <property type="entry name" value="ANK_REPEAT"/>
    <property type="match status" value="1"/>
</dbReference>
<keyword evidence="12" id="KW-0040">ANK repeat</keyword>
<keyword evidence="8 13" id="KW-0418">Kinase</keyword>
<keyword evidence="10" id="KW-0528">Neurotoxin</keyword>
<dbReference type="InterPro" id="IPR056383">
    <property type="entry name" value="DGKI-like_dom"/>
</dbReference>
<dbReference type="InterPro" id="IPR016064">
    <property type="entry name" value="NAD/diacylglycerol_kinase_sf"/>
</dbReference>
<evidence type="ECO:0000256" key="7">
    <source>
        <dbReference type="ARBA" id="ARBA00022741"/>
    </source>
</evidence>
<evidence type="ECO:0000256" key="11">
    <source>
        <dbReference type="ARBA" id="ARBA00023298"/>
    </source>
</evidence>
<evidence type="ECO:0000256" key="3">
    <source>
        <dbReference type="ARBA" id="ARBA00009280"/>
    </source>
</evidence>
<dbReference type="PANTHER" id="PTHR11255">
    <property type="entry name" value="DIACYLGLYCEROL KINASE"/>
    <property type="match status" value="1"/>
</dbReference>
<dbReference type="InterPro" id="IPR017438">
    <property type="entry name" value="ATP-NAD_kinase_N"/>
</dbReference>
<dbReference type="SMART" id="SM00045">
    <property type="entry name" value="DAGKa"/>
    <property type="match status" value="1"/>
</dbReference>
<keyword evidence="11" id="KW-1053">Target membrane</keyword>
<evidence type="ECO:0000256" key="10">
    <source>
        <dbReference type="ARBA" id="ARBA00023028"/>
    </source>
</evidence>
<keyword evidence="9 13" id="KW-0067">ATP-binding</keyword>
<keyword evidence="11" id="KW-0472">Membrane</keyword>
<evidence type="ECO:0000313" key="17">
    <source>
        <dbReference type="Proteomes" id="UP001235939"/>
    </source>
</evidence>
<keyword evidence="10" id="KW-0638">Presynaptic neurotoxin</keyword>
<keyword evidence="4" id="KW-0268">Exocytosis</keyword>
<dbReference type="Pfam" id="PF00609">
    <property type="entry name" value="DAGK_acc"/>
    <property type="match status" value="1"/>
</dbReference>
<dbReference type="InterPro" id="IPR037607">
    <property type="entry name" value="DGK"/>
</dbReference>
<name>A0ABY6LDZ2_9ARAC</name>
<protein>
    <recommendedName>
        <fullName evidence="13">Diacylglycerol kinase</fullName>
        <shortName evidence="13">DAG kinase</shortName>
        <ecNumber evidence="13">2.7.1.107</ecNumber>
    </recommendedName>
</protein>
<dbReference type="InterPro" id="IPR002110">
    <property type="entry name" value="Ankyrin_rpt"/>
</dbReference>
<evidence type="ECO:0000256" key="5">
    <source>
        <dbReference type="ARBA" id="ARBA00022537"/>
    </source>
</evidence>
<keyword evidence="6 13" id="KW-0808">Transferase</keyword>
<dbReference type="Gene3D" id="3.40.50.10330">
    <property type="entry name" value="Probable inorganic polyphosphate/atp-NAD kinase, domain 1"/>
    <property type="match status" value="1"/>
</dbReference>